<evidence type="ECO:0000313" key="3">
    <source>
        <dbReference type="EMBL" id="TWV55939.1"/>
    </source>
</evidence>
<keyword evidence="4" id="KW-1185">Reference proteome</keyword>
<dbReference type="EMBL" id="VOGW01000035">
    <property type="protein sequence ID" value="TWV55939.1"/>
    <property type="molecule type" value="Genomic_DNA"/>
</dbReference>
<dbReference type="Proteomes" id="UP000320481">
    <property type="component" value="Unassembled WGS sequence"/>
</dbReference>
<feature type="region of interest" description="Disordered" evidence="1">
    <location>
        <begin position="34"/>
        <end position="55"/>
    </location>
</feature>
<feature type="compositionally biased region" description="Basic and acidic residues" evidence="1">
    <location>
        <begin position="38"/>
        <end position="47"/>
    </location>
</feature>
<proteinExistence type="predicted"/>
<protein>
    <submittedName>
        <fullName evidence="3">NAD-dependent epimerase/dehydratase family protein</fullName>
    </submittedName>
</protein>
<dbReference type="RefSeq" id="WP_146464100.1">
    <property type="nucleotide sequence ID" value="NZ_VOGW01000035.1"/>
</dbReference>
<dbReference type="InterPro" id="IPR036291">
    <property type="entry name" value="NAD(P)-bd_dom_sf"/>
</dbReference>
<organism evidence="3 4">
    <name type="scientific">Streptomyces misionensis</name>
    <dbReference type="NCBI Taxonomy" id="67331"/>
    <lineage>
        <taxon>Bacteria</taxon>
        <taxon>Bacillati</taxon>
        <taxon>Actinomycetota</taxon>
        <taxon>Actinomycetes</taxon>
        <taxon>Kitasatosporales</taxon>
        <taxon>Streptomycetaceae</taxon>
        <taxon>Streptomyces</taxon>
    </lineage>
</organism>
<name>A0A5C6K0F9_9ACTN</name>
<evidence type="ECO:0000256" key="1">
    <source>
        <dbReference type="SAM" id="MobiDB-lite"/>
    </source>
</evidence>
<dbReference type="Pfam" id="PF01370">
    <property type="entry name" value="Epimerase"/>
    <property type="match status" value="1"/>
</dbReference>
<feature type="domain" description="NAD-dependent epimerase/dehydratase" evidence="2">
    <location>
        <begin position="3"/>
        <end position="39"/>
    </location>
</feature>
<evidence type="ECO:0000259" key="2">
    <source>
        <dbReference type="Pfam" id="PF01370"/>
    </source>
</evidence>
<dbReference type="SUPFAM" id="SSF51735">
    <property type="entry name" value="NAD(P)-binding Rossmann-fold domains"/>
    <property type="match status" value="1"/>
</dbReference>
<dbReference type="Gene3D" id="3.40.50.720">
    <property type="entry name" value="NAD(P)-binding Rossmann-like Domain"/>
    <property type="match status" value="1"/>
</dbReference>
<feature type="non-terminal residue" evidence="3">
    <location>
        <position position="55"/>
    </location>
</feature>
<accession>A0A5C6K0F9</accession>
<dbReference type="InterPro" id="IPR001509">
    <property type="entry name" value="Epimerase_deHydtase"/>
</dbReference>
<gene>
    <name evidence="3" type="ORF">FRZ03_05690</name>
</gene>
<reference evidence="3" key="1">
    <citation type="journal article" date="2019" name="Microbiol. Resour. Announc.">
        <title>Draft Genomic Sequences of Streptomyces misionensis and Streptomyces albidoflavus, bacteria applied for phytopathogen biocontrol.</title>
        <authorList>
            <person name="Pylro V."/>
            <person name="Dias A."/>
            <person name="Andreote F."/>
            <person name="Varani A."/>
            <person name="Andreote C."/>
            <person name="Bernardo E."/>
            <person name="Martins T."/>
        </authorList>
    </citation>
    <scope>NUCLEOTIDE SEQUENCE [LARGE SCALE GENOMIC DNA]</scope>
    <source>
        <strain evidence="3">66</strain>
    </source>
</reference>
<dbReference type="AlphaFoldDB" id="A0A5C6K0F9"/>
<comment type="caution">
    <text evidence="3">The sequence shown here is derived from an EMBL/GenBank/DDBJ whole genome shotgun (WGS) entry which is preliminary data.</text>
</comment>
<evidence type="ECO:0000313" key="4">
    <source>
        <dbReference type="Proteomes" id="UP000320481"/>
    </source>
</evidence>
<sequence length="55" mass="5662">MRVVITGSTGLVGSALVRSLLADGHQVVRLVRASSAHAPHDGSESARWDPVGGEV</sequence>